<protein>
    <submittedName>
        <fullName evidence="1">Uncharacterized protein</fullName>
    </submittedName>
</protein>
<keyword evidence="2" id="KW-1185">Reference proteome</keyword>
<comment type="caution">
    <text evidence="1">The sequence shown here is derived from an EMBL/GenBank/DDBJ whole genome shotgun (WGS) entry which is preliminary data.</text>
</comment>
<evidence type="ECO:0000313" key="2">
    <source>
        <dbReference type="Proteomes" id="UP000265520"/>
    </source>
</evidence>
<evidence type="ECO:0000313" key="1">
    <source>
        <dbReference type="EMBL" id="MCI95543.1"/>
    </source>
</evidence>
<dbReference type="EMBL" id="LXQA011389979">
    <property type="protein sequence ID" value="MCI95543.1"/>
    <property type="molecule type" value="Genomic_DNA"/>
</dbReference>
<proteinExistence type="predicted"/>
<feature type="non-terminal residue" evidence="1">
    <location>
        <position position="20"/>
    </location>
</feature>
<sequence>MSSFTSSAVLAFIDRPAEAS</sequence>
<dbReference type="Proteomes" id="UP000265520">
    <property type="component" value="Unassembled WGS sequence"/>
</dbReference>
<reference evidence="1 2" key="1">
    <citation type="journal article" date="2018" name="Front. Plant Sci.">
        <title>Red Clover (Trifolium pratense) and Zigzag Clover (T. medium) - A Picture of Genomic Similarities and Differences.</title>
        <authorList>
            <person name="Dluhosova J."/>
            <person name="Istvanek J."/>
            <person name="Nedelnik J."/>
            <person name="Repkova J."/>
        </authorList>
    </citation>
    <scope>NUCLEOTIDE SEQUENCE [LARGE SCALE GENOMIC DNA]</scope>
    <source>
        <strain evidence="2">cv. 10/8</strain>
        <tissue evidence="1">Leaf</tissue>
    </source>
</reference>
<organism evidence="1 2">
    <name type="scientific">Trifolium medium</name>
    <dbReference type="NCBI Taxonomy" id="97028"/>
    <lineage>
        <taxon>Eukaryota</taxon>
        <taxon>Viridiplantae</taxon>
        <taxon>Streptophyta</taxon>
        <taxon>Embryophyta</taxon>
        <taxon>Tracheophyta</taxon>
        <taxon>Spermatophyta</taxon>
        <taxon>Magnoliopsida</taxon>
        <taxon>eudicotyledons</taxon>
        <taxon>Gunneridae</taxon>
        <taxon>Pentapetalae</taxon>
        <taxon>rosids</taxon>
        <taxon>fabids</taxon>
        <taxon>Fabales</taxon>
        <taxon>Fabaceae</taxon>
        <taxon>Papilionoideae</taxon>
        <taxon>50 kb inversion clade</taxon>
        <taxon>NPAAA clade</taxon>
        <taxon>Hologalegina</taxon>
        <taxon>IRL clade</taxon>
        <taxon>Trifolieae</taxon>
        <taxon>Trifolium</taxon>
    </lineage>
</organism>
<name>A0A392W6Z4_9FABA</name>
<accession>A0A392W6Z4</accession>
<dbReference type="AlphaFoldDB" id="A0A392W6Z4"/>